<evidence type="ECO:0000256" key="1">
    <source>
        <dbReference type="SAM" id="MobiDB-lite"/>
    </source>
</evidence>
<accession>A0ABR2EKT6</accession>
<organism evidence="2 3">
    <name type="scientific">Hibiscus sabdariffa</name>
    <name type="common">roselle</name>
    <dbReference type="NCBI Taxonomy" id="183260"/>
    <lineage>
        <taxon>Eukaryota</taxon>
        <taxon>Viridiplantae</taxon>
        <taxon>Streptophyta</taxon>
        <taxon>Embryophyta</taxon>
        <taxon>Tracheophyta</taxon>
        <taxon>Spermatophyta</taxon>
        <taxon>Magnoliopsida</taxon>
        <taxon>eudicotyledons</taxon>
        <taxon>Gunneridae</taxon>
        <taxon>Pentapetalae</taxon>
        <taxon>rosids</taxon>
        <taxon>malvids</taxon>
        <taxon>Malvales</taxon>
        <taxon>Malvaceae</taxon>
        <taxon>Malvoideae</taxon>
        <taxon>Hibiscus</taxon>
    </lineage>
</organism>
<gene>
    <name evidence="2" type="ORF">V6N12_049064</name>
</gene>
<dbReference type="Proteomes" id="UP001472677">
    <property type="component" value="Unassembled WGS sequence"/>
</dbReference>
<keyword evidence="3" id="KW-1185">Reference proteome</keyword>
<reference evidence="2 3" key="1">
    <citation type="journal article" date="2024" name="G3 (Bethesda)">
        <title>Genome assembly of Hibiscus sabdariffa L. provides insights into metabolisms of medicinal natural products.</title>
        <authorList>
            <person name="Kim T."/>
        </authorList>
    </citation>
    <scope>NUCLEOTIDE SEQUENCE [LARGE SCALE GENOMIC DNA]</scope>
    <source>
        <strain evidence="2">TK-2024</strain>
        <tissue evidence="2">Old leaves</tissue>
    </source>
</reference>
<feature type="compositionally biased region" description="Acidic residues" evidence="1">
    <location>
        <begin position="80"/>
        <end position="90"/>
    </location>
</feature>
<proteinExistence type="predicted"/>
<feature type="compositionally biased region" description="Basic and acidic residues" evidence="1">
    <location>
        <begin position="15"/>
        <end position="38"/>
    </location>
</feature>
<sequence>MLRKHLQHLEQPSEGEDRLESDSGLRPVEEASDHDVEGKFANTFSPLDAETSSPEPIIQEESHEVEEEAGSFSPELLHGDEDEEAIDPEEDRALLERKRMAWLEEQRKRMQEALASKPAPSEDNFELKAMKAMGAMEEGDAIWLWC</sequence>
<feature type="region of interest" description="Disordered" evidence="1">
    <location>
        <begin position="1"/>
        <end position="90"/>
    </location>
</feature>
<protein>
    <submittedName>
        <fullName evidence="2">Uncharacterized protein</fullName>
    </submittedName>
</protein>
<name>A0ABR2EKT6_9ROSI</name>
<evidence type="ECO:0000313" key="3">
    <source>
        <dbReference type="Proteomes" id="UP001472677"/>
    </source>
</evidence>
<feature type="compositionally biased region" description="Polar residues" evidence="1">
    <location>
        <begin position="42"/>
        <end position="54"/>
    </location>
</feature>
<evidence type="ECO:0000313" key="2">
    <source>
        <dbReference type="EMBL" id="KAK8562009.1"/>
    </source>
</evidence>
<dbReference type="EMBL" id="JBBPBM010000013">
    <property type="protein sequence ID" value="KAK8562009.1"/>
    <property type="molecule type" value="Genomic_DNA"/>
</dbReference>
<comment type="caution">
    <text evidence="2">The sequence shown here is derived from an EMBL/GenBank/DDBJ whole genome shotgun (WGS) entry which is preliminary data.</text>
</comment>